<evidence type="ECO:0000256" key="2">
    <source>
        <dbReference type="SAM" id="SignalP"/>
    </source>
</evidence>
<organism evidence="3 4">
    <name type="scientific">Skermanella cutis</name>
    <dbReference type="NCBI Taxonomy" id="2775420"/>
    <lineage>
        <taxon>Bacteria</taxon>
        <taxon>Pseudomonadati</taxon>
        <taxon>Pseudomonadota</taxon>
        <taxon>Alphaproteobacteria</taxon>
        <taxon>Rhodospirillales</taxon>
        <taxon>Azospirillaceae</taxon>
        <taxon>Skermanella</taxon>
    </lineage>
</organism>
<dbReference type="RefSeq" id="WP_201080117.1">
    <property type="nucleotide sequence ID" value="NZ_CP067420.1"/>
</dbReference>
<feature type="signal peptide" evidence="2">
    <location>
        <begin position="1"/>
        <end position="23"/>
    </location>
</feature>
<sequence>MRTTILIFLASLLAVALSGCVQSDEEYFESASRSGMTQEQRERQSRRSAYGTNEFEREQEEAWRDRR</sequence>
<dbReference type="EMBL" id="CP067420">
    <property type="protein sequence ID" value="QQP91812.1"/>
    <property type="molecule type" value="Genomic_DNA"/>
</dbReference>
<accession>A0ABX7BC85</accession>
<dbReference type="PROSITE" id="PS51257">
    <property type="entry name" value="PROKAR_LIPOPROTEIN"/>
    <property type="match status" value="1"/>
</dbReference>
<keyword evidence="4" id="KW-1185">Reference proteome</keyword>
<reference evidence="3" key="1">
    <citation type="submission" date="2021-02" db="EMBL/GenBank/DDBJ databases">
        <title>Skermanella TT6 skin isolate.</title>
        <authorList>
            <person name="Lee K."/>
            <person name="Ganzorig M."/>
        </authorList>
    </citation>
    <scope>NUCLEOTIDE SEQUENCE</scope>
    <source>
        <strain evidence="3">TT6</strain>
    </source>
</reference>
<evidence type="ECO:0000313" key="4">
    <source>
        <dbReference type="Proteomes" id="UP000595197"/>
    </source>
</evidence>
<evidence type="ECO:0008006" key="5">
    <source>
        <dbReference type="Google" id="ProtNLM"/>
    </source>
</evidence>
<keyword evidence="2" id="KW-0732">Signal</keyword>
<evidence type="ECO:0000313" key="3">
    <source>
        <dbReference type="EMBL" id="QQP91812.1"/>
    </source>
</evidence>
<protein>
    <recommendedName>
        <fullName evidence="5">Lipoprotein</fullName>
    </recommendedName>
</protein>
<gene>
    <name evidence="3" type="ORF">IGS68_11660</name>
</gene>
<feature type="region of interest" description="Disordered" evidence="1">
    <location>
        <begin position="29"/>
        <end position="67"/>
    </location>
</feature>
<proteinExistence type="predicted"/>
<evidence type="ECO:0000256" key="1">
    <source>
        <dbReference type="SAM" id="MobiDB-lite"/>
    </source>
</evidence>
<feature type="chain" id="PRO_5045658970" description="Lipoprotein" evidence="2">
    <location>
        <begin position="24"/>
        <end position="67"/>
    </location>
</feature>
<dbReference type="Proteomes" id="UP000595197">
    <property type="component" value="Chromosome"/>
</dbReference>
<feature type="compositionally biased region" description="Basic and acidic residues" evidence="1">
    <location>
        <begin position="54"/>
        <end position="67"/>
    </location>
</feature>
<name>A0ABX7BC85_9PROT</name>